<evidence type="ECO:0000313" key="6">
    <source>
        <dbReference type="Proteomes" id="UP000467164"/>
    </source>
</evidence>
<dbReference type="SUPFAM" id="SSF46689">
    <property type="entry name" value="Homeodomain-like"/>
    <property type="match status" value="1"/>
</dbReference>
<evidence type="ECO:0000259" key="4">
    <source>
        <dbReference type="PROSITE" id="PS50977"/>
    </source>
</evidence>
<reference evidence="5 6" key="1">
    <citation type="journal article" date="2019" name="Emerg. Microbes Infect.">
        <title>Comprehensive subspecies identification of 175 nontuberculous mycobacteria species based on 7547 genomic profiles.</title>
        <authorList>
            <person name="Matsumoto Y."/>
            <person name="Kinjo T."/>
            <person name="Motooka D."/>
            <person name="Nabeya D."/>
            <person name="Jung N."/>
            <person name="Uechi K."/>
            <person name="Horii T."/>
            <person name="Iida T."/>
            <person name="Fujita J."/>
            <person name="Nakamura S."/>
        </authorList>
    </citation>
    <scope>NUCLEOTIDE SEQUENCE [LARGE SCALE GENOMIC DNA]</scope>
    <source>
        <strain evidence="5 6">JCM 12657</strain>
    </source>
</reference>
<feature type="domain" description="HTH tetR-type" evidence="4">
    <location>
        <begin position="16"/>
        <end position="76"/>
    </location>
</feature>
<evidence type="ECO:0000256" key="1">
    <source>
        <dbReference type="ARBA" id="ARBA00023125"/>
    </source>
</evidence>
<dbReference type="InterPro" id="IPR041347">
    <property type="entry name" value="MftR_C"/>
</dbReference>
<evidence type="ECO:0000256" key="3">
    <source>
        <dbReference type="SAM" id="MobiDB-lite"/>
    </source>
</evidence>
<dbReference type="AlphaFoldDB" id="A0A7I7LI59"/>
<accession>A0A7I7LI59</accession>
<feature type="compositionally biased region" description="Basic residues" evidence="3">
    <location>
        <begin position="217"/>
        <end position="230"/>
    </location>
</feature>
<name>A0A7I7LI59_9MYCO</name>
<dbReference type="EMBL" id="AP022572">
    <property type="protein sequence ID" value="BBX59518.1"/>
    <property type="molecule type" value="Genomic_DNA"/>
</dbReference>
<keyword evidence="6" id="KW-1185">Reference proteome</keyword>
<dbReference type="InterPro" id="IPR001647">
    <property type="entry name" value="HTH_TetR"/>
</dbReference>
<protein>
    <recommendedName>
        <fullName evidence="4">HTH tetR-type domain-containing protein</fullName>
    </recommendedName>
</protein>
<dbReference type="Gene3D" id="1.10.357.10">
    <property type="entry name" value="Tetracycline Repressor, domain 2"/>
    <property type="match status" value="1"/>
</dbReference>
<feature type="region of interest" description="Disordered" evidence="3">
    <location>
        <begin position="204"/>
        <end position="233"/>
    </location>
</feature>
<evidence type="ECO:0000313" key="5">
    <source>
        <dbReference type="EMBL" id="BBX59518.1"/>
    </source>
</evidence>
<feature type="DNA-binding region" description="H-T-H motif" evidence="2">
    <location>
        <begin position="39"/>
        <end position="58"/>
    </location>
</feature>
<dbReference type="InterPro" id="IPR009057">
    <property type="entry name" value="Homeodomain-like_sf"/>
</dbReference>
<dbReference type="KEGG" id="msho:MSHO_48630"/>
<dbReference type="Pfam" id="PF17754">
    <property type="entry name" value="TetR_C_14"/>
    <property type="match status" value="1"/>
</dbReference>
<keyword evidence="1 2" id="KW-0238">DNA-binding</keyword>
<dbReference type="Gene3D" id="1.10.10.60">
    <property type="entry name" value="Homeodomain-like"/>
    <property type="match status" value="1"/>
</dbReference>
<gene>
    <name evidence="5" type="ORF">MSHO_48630</name>
</gene>
<organism evidence="5 6">
    <name type="scientific">Mycobacterium shottsii</name>
    <dbReference type="NCBI Taxonomy" id="133549"/>
    <lineage>
        <taxon>Bacteria</taxon>
        <taxon>Bacillati</taxon>
        <taxon>Actinomycetota</taxon>
        <taxon>Actinomycetes</taxon>
        <taxon>Mycobacteriales</taxon>
        <taxon>Mycobacteriaceae</taxon>
        <taxon>Mycobacterium</taxon>
        <taxon>Mycobacterium ulcerans group</taxon>
    </lineage>
</organism>
<dbReference type="GO" id="GO:0003677">
    <property type="term" value="F:DNA binding"/>
    <property type="evidence" value="ECO:0007669"/>
    <property type="project" value="UniProtKB-UniRule"/>
</dbReference>
<proteinExistence type="predicted"/>
<evidence type="ECO:0000256" key="2">
    <source>
        <dbReference type="PROSITE-ProRule" id="PRU00335"/>
    </source>
</evidence>
<dbReference type="Proteomes" id="UP000467164">
    <property type="component" value="Chromosome"/>
</dbReference>
<sequence length="283" mass="31400">MPADHPPTGLRQRKKADTRRALSDAALALAFERWLDNVTRQDIANVAGVSLRTFNNYFTGKYEALAYRQTERMRRSIAALRGRPAGEPLWTAIAHAVLEPLQADLHEATADEDRLPSRGELAEVRKLLMNPQIREAASRELLEDWRDAIAERTGTDPENDMYPRLVVAVVRAVGDAAMDTYATADPPVAITELIRTGVASVAAGLPEPAKPGEQRGRRGGRCRDLRRRTKRADAGLRTRVGRHPARGTRQAIRTQCRTKGQWSCWAGCPDAGHAGPLSEFQRR</sequence>
<dbReference type="PROSITE" id="PS50977">
    <property type="entry name" value="HTH_TETR_2"/>
    <property type="match status" value="1"/>
</dbReference>